<dbReference type="InterPro" id="IPR042213">
    <property type="entry name" value="NBD_C_sf"/>
</dbReference>
<dbReference type="Pfam" id="PF07005">
    <property type="entry name" value="SBD_N"/>
    <property type="match status" value="1"/>
</dbReference>
<evidence type="ECO:0000313" key="10">
    <source>
        <dbReference type="Proteomes" id="UP001596378"/>
    </source>
</evidence>
<accession>A0ABW2F1P4</accession>
<dbReference type="Pfam" id="PF17042">
    <property type="entry name" value="NBD_C"/>
    <property type="match status" value="1"/>
</dbReference>
<comment type="similarity">
    <text evidence="1">Belongs to the four-carbon acid sugar kinase family.</text>
</comment>
<sequence length="443" mass="48195">MIGVVADDITGAGDIGIMFAKGGLEMHVYPLRHAEDPARADARPDALIIDTHSRLDRPEEAYRKAFRATRLLAEAGCTAFYNKTCSVFRGNIGAEFDAMLDALDHAFALVVLGFPKTGRTTLGGIHYVRGQRLEQSEFRHDPVHPMTRSDLVGILQAQTRRRVDRLDIGVVDEGGERLREAIAEKKKTCHYLIVDVRDQASLRTIAEAARDERVVCGSSALAEELALLEGYAREGAGSDKAGDGAVSPPLAGRRNVLCVAGSLMPQTAAQSAYIRRKGVRSAELDSLLLLDPQRRDEHLRRAADLAARVLEAGEDVLVYASDDPEKVAETKRRAREQGIGNTAVSRLVSDALSQTVKAICERSGQCRIVVAGGETSAAVCAELGIKGFRIWKEIEPGLPSCESLDPERRLFVLKSGSFGSEDFLWKAIAHLKEEGGNRDERGA</sequence>
<protein>
    <submittedName>
        <fullName evidence="9">Four-carbon acid sugar kinase family protein</fullName>
        <ecNumber evidence="9">2.7.1.-</ecNumber>
    </submittedName>
</protein>
<dbReference type="InterPro" id="IPR031475">
    <property type="entry name" value="NBD_C"/>
</dbReference>
<gene>
    <name evidence="9" type="ORF">ACFQMJ_00125</name>
</gene>
<keyword evidence="10" id="KW-1185">Reference proteome</keyword>
<dbReference type="GO" id="GO:0016301">
    <property type="term" value="F:kinase activity"/>
    <property type="evidence" value="ECO:0007669"/>
    <property type="project" value="UniProtKB-KW"/>
</dbReference>
<feature type="domain" description="Four-carbon acid sugar kinase nucleotide binding" evidence="8">
    <location>
        <begin position="257"/>
        <end position="424"/>
    </location>
</feature>
<dbReference type="EC" id="2.7.1.-" evidence="9"/>
<evidence type="ECO:0000256" key="3">
    <source>
        <dbReference type="ARBA" id="ARBA00022741"/>
    </source>
</evidence>
<feature type="domain" description="Four-carbon acid sugar kinase N-terminal" evidence="7">
    <location>
        <begin position="2"/>
        <end position="225"/>
    </location>
</feature>
<organism evidence="9 10">
    <name type="scientific">Cohnella cellulosilytica</name>
    <dbReference type="NCBI Taxonomy" id="986710"/>
    <lineage>
        <taxon>Bacteria</taxon>
        <taxon>Bacillati</taxon>
        <taxon>Bacillota</taxon>
        <taxon>Bacilli</taxon>
        <taxon>Bacillales</taxon>
        <taxon>Paenibacillaceae</taxon>
        <taxon>Cohnella</taxon>
    </lineage>
</organism>
<evidence type="ECO:0000313" key="9">
    <source>
        <dbReference type="EMBL" id="MFC7146921.1"/>
    </source>
</evidence>
<dbReference type="Gene3D" id="3.40.980.20">
    <property type="entry name" value="Four-carbon acid sugar kinase, nucleotide binding domain"/>
    <property type="match status" value="1"/>
</dbReference>
<keyword evidence="4 9" id="KW-0418">Kinase</keyword>
<dbReference type="SUPFAM" id="SSF142764">
    <property type="entry name" value="YgbK-like"/>
    <property type="match status" value="1"/>
</dbReference>
<keyword evidence="5" id="KW-0067">ATP-binding</keyword>
<keyword evidence="3" id="KW-0547">Nucleotide-binding</keyword>
<dbReference type="Proteomes" id="UP001596378">
    <property type="component" value="Unassembled WGS sequence"/>
</dbReference>
<dbReference type="InterPro" id="IPR010737">
    <property type="entry name" value="4-carb_acid_sugar_kinase_N"/>
</dbReference>
<evidence type="ECO:0000256" key="4">
    <source>
        <dbReference type="ARBA" id="ARBA00022777"/>
    </source>
</evidence>
<evidence type="ECO:0000259" key="7">
    <source>
        <dbReference type="Pfam" id="PF07005"/>
    </source>
</evidence>
<evidence type="ECO:0000256" key="5">
    <source>
        <dbReference type="ARBA" id="ARBA00022840"/>
    </source>
</evidence>
<evidence type="ECO:0000259" key="8">
    <source>
        <dbReference type="Pfam" id="PF17042"/>
    </source>
</evidence>
<evidence type="ECO:0000256" key="1">
    <source>
        <dbReference type="ARBA" id="ARBA00005715"/>
    </source>
</evidence>
<evidence type="ECO:0000256" key="2">
    <source>
        <dbReference type="ARBA" id="ARBA00022679"/>
    </source>
</evidence>
<dbReference type="Gene3D" id="3.40.50.10840">
    <property type="entry name" value="Putative sugar-binding, N-terminal domain"/>
    <property type="match status" value="1"/>
</dbReference>
<keyword evidence="2 9" id="KW-0808">Transferase</keyword>
<reference evidence="10" key="1">
    <citation type="journal article" date="2019" name="Int. J. Syst. Evol. Microbiol.">
        <title>The Global Catalogue of Microorganisms (GCM) 10K type strain sequencing project: providing services to taxonomists for standard genome sequencing and annotation.</title>
        <authorList>
            <consortium name="The Broad Institute Genomics Platform"/>
            <consortium name="The Broad Institute Genome Sequencing Center for Infectious Disease"/>
            <person name="Wu L."/>
            <person name="Ma J."/>
        </authorList>
    </citation>
    <scope>NUCLEOTIDE SEQUENCE [LARGE SCALE GENOMIC DNA]</scope>
    <source>
        <strain evidence="10">KCTC 12907</strain>
    </source>
</reference>
<comment type="caution">
    <text evidence="9">The sequence shown here is derived from an EMBL/GenBank/DDBJ whole genome shotgun (WGS) entry which is preliminary data.</text>
</comment>
<dbReference type="InterPro" id="IPR037051">
    <property type="entry name" value="4-carb_acid_sugar_kinase_N_sf"/>
</dbReference>
<keyword evidence="6" id="KW-0119">Carbohydrate metabolism</keyword>
<name>A0ABW2F1P4_9BACL</name>
<dbReference type="RefSeq" id="WP_378052153.1">
    <property type="nucleotide sequence ID" value="NZ_JBHMDN010000047.1"/>
</dbReference>
<dbReference type="EMBL" id="JBHTAI010000001">
    <property type="protein sequence ID" value="MFC7146921.1"/>
    <property type="molecule type" value="Genomic_DNA"/>
</dbReference>
<proteinExistence type="inferred from homology"/>
<evidence type="ECO:0000256" key="6">
    <source>
        <dbReference type="ARBA" id="ARBA00023277"/>
    </source>
</evidence>